<dbReference type="HOGENOM" id="CLU_1567217_0_0_2"/>
<keyword evidence="1" id="KW-0472">Membrane</keyword>
<protein>
    <submittedName>
        <fullName evidence="2">Predicted membrane component of Type II/IV secretion system</fullName>
    </submittedName>
</protein>
<evidence type="ECO:0000313" key="2">
    <source>
        <dbReference type="EMBL" id="CCC81551.1"/>
    </source>
</evidence>
<gene>
    <name evidence="2" type="ordered locus">TTX_0898</name>
</gene>
<evidence type="ECO:0000313" key="3">
    <source>
        <dbReference type="Proteomes" id="UP000002654"/>
    </source>
</evidence>
<dbReference type="STRING" id="768679.TTX_0898"/>
<keyword evidence="1" id="KW-1133">Transmembrane helix</keyword>
<dbReference type="PATRIC" id="fig|768679.9.peg.907"/>
<dbReference type="PaxDb" id="768679-TTX_0898"/>
<dbReference type="Proteomes" id="UP000002654">
    <property type="component" value="Chromosome"/>
</dbReference>
<sequence length="170" mass="19192">MNFEIYPALLIAVFTALGGYIIRDLQALSILVALSSVAAFLLAILFNAPAAVLGLLGLTVAAVRIIRRPELRTWRQRIYRSRRRLEELEEMTKQLSRIHIMDLVPAGSKRAIHPKLVELVDMADKATSLGYQVSEPQWLKILRTYRRLLGSQFEAEATTIVGETDVFELE</sequence>
<feature type="transmembrane region" description="Helical" evidence="1">
    <location>
        <begin position="6"/>
        <end position="22"/>
    </location>
</feature>
<dbReference type="EMBL" id="FN869859">
    <property type="protein sequence ID" value="CCC81551.1"/>
    <property type="molecule type" value="Genomic_DNA"/>
</dbReference>
<dbReference type="RefSeq" id="WP_014126807.1">
    <property type="nucleotide sequence ID" value="NC_016070.1"/>
</dbReference>
<dbReference type="GeneID" id="11261792"/>
<proteinExistence type="predicted"/>
<accession>G4RPQ6</accession>
<keyword evidence="3" id="KW-1185">Reference proteome</keyword>
<organism evidence="2 3">
    <name type="scientific">Thermoproteus tenax (strain ATCC 35583 / DSM 2078 / JCM 9277 / NBRC 100435 / Kra 1)</name>
    <dbReference type="NCBI Taxonomy" id="768679"/>
    <lineage>
        <taxon>Archaea</taxon>
        <taxon>Thermoproteota</taxon>
        <taxon>Thermoprotei</taxon>
        <taxon>Thermoproteales</taxon>
        <taxon>Thermoproteaceae</taxon>
        <taxon>Thermoproteus</taxon>
    </lineage>
</organism>
<dbReference type="eggNOG" id="arCOG05458">
    <property type="taxonomic scope" value="Archaea"/>
</dbReference>
<evidence type="ECO:0000256" key="1">
    <source>
        <dbReference type="SAM" id="Phobius"/>
    </source>
</evidence>
<reference evidence="2 3" key="1">
    <citation type="journal article" date="2011" name="PLoS ONE">
        <title>The complete genome sequence of Thermoproteus tenax: a physiologically versatile member of the Crenarchaeota.</title>
        <authorList>
            <person name="Siebers B."/>
            <person name="Zaparty M."/>
            <person name="Raddatz G."/>
            <person name="Tjaden B."/>
            <person name="Albers S.V."/>
            <person name="Bell S.D."/>
            <person name="Blombach F."/>
            <person name="Kletzin A."/>
            <person name="Kyrpides N."/>
            <person name="Lanz C."/>
            <person name="Plagens A."/>
            <person name="Rampp M."/>
            <person name="Rosinus A."/>
            <person name="von Jan M."/>
            <person name="Makarova K.S."/>
            <person name="Klenk H.P."/>
            <person name="Schuster S.C."/>
            <person name="Hensel R."/>
        </authorList>
    </citation>
    <scope>NUCLEOTIDE SEQUENCE [LARGE SCALE GENOMIC DNA]</scope>
    <source>
        <strain evidence="3">ATCC 35583 / DSM 2078 / JCM 9277 / NBRC 100435 / Kra 1</strain>
    </source>
</reference>
<dbReference type="KEGG" id="ttn:TTX_0898"/>
<name>G4RPQ6_THETK</name>
<keyword evidence="1" id="KW-0812">Transmembrane</keyword>
<dbReference type="OrthoDB" id="28771at2157"/>
<dbReference type="AlphaFoldDB" id="G4RPQ6"/>